<protein>
    <submittedName>
        <fullName evidence="2">Uncharacterized protein</fullName>
    </submittedName>
</protein>
<comment type="caution">
    <text evidence="2">The sequence shown here is derived from an EMBL/GenBank/DDBJ whole genome shotgun (WGS) entry which is preliminary data.</text>
</comment>
<proteinExistence type="predicted"/>
<organism evidence="2 3">
    <name type="scientific">Pleurodeles waltl</name>
    <name type="common">Iberian ribbed newt</name>
    <dbReference type="NCBI Taxonomy" id="8319"/>
    <lineage>
        <taxon>Eukaryota</taxon>
        <taxon>Metazoa</taxon>
        <taxon>Chordata</taxon>
        <taxon>Craniata</taxon>
        <taxon>Vertebrata</taxon>
        <taxon>Euteleostomi</taxon>
        <taxon>Amphibia</taxon>
        <taxon>Batrachia</taxon>
        <taxon>Caudata</taxon>
        <taxon>Salamandroidea</taxon>
        <taxon>Salamandridae</taxon>
        <taxon>Pleurodelinae</taxon>
        <taxon>Pleurodeles</taxon>
    </lineage>
</organism>
<dbReference type="AlphaFoldDB" id="A0AAV7WU59"/>
<feature type="region of interest" description="Disordered" evidence="1">
    <location>
        <begin position="1"/>
        <end position="71"/>
    </location>
</feature>
<sequence>MAEAVRRPGGPGAGTRRVGPRVCRKERRWRRVGGESPGCHGSSPRTTEAGRVHGPSAESVASELKIGTTLR</sequence>
<accession>A0AAV7WU59</accession>
<keyword evidence="3" id="KW-1185">Reference proteome</keyword>
<reference evidence="2" key="1">
    <citation type="journal article" date="2022" name="bioRxiv">
        <title>Sequencing and chromosome-scale assembly of the giantPleurodeles waltlgenome.</title>
        <authorList>
            <person name="Brown T."/>
            <person name="Elewa A."/>
            <person name="Iarovenko S."/>
            <person name="Subramanian E."/>
            <person name="Araus A.J."/>
            <person name="Petzold A."/>
            <person name="Susuki M."/>
            <person name="Suzuki K.-i.T."/>
            <person name="Hayashi T."/>
            <person name="Toyoda A."/>
            <person name="Oliveira C."/>
            <person name="Osipova E."/>
            <person name="Leigh N.D."/>
            <person name="Simon A."/>
            <person name="Yun M.H."/>
        </authorList>
    </citation>
    <scope>NUCLEOTIDE SEQUENCE</scope>
    <source>
        <strain evidence="2">20211129_DDA</strain>
        <tissue evidence="2">Liver</tissue>
    </source>
</reference>
<dbReference type="Proteomes" id="UP001066276">
    <property type="component" value="Chromosome 1_1"/>
</dbReference>
<feature type="compositionally biased region" description="Basic residues" evidence="1">
    <location>
        <begin position="18"/>
        <end position="31"/>
    </location>
</feature>
<evidence type="ECO:0000313" key="3">
    <source>
        <dbReference type="Proteomes" id="UP001066276"/>
    </source>
</evidence>
<name>A0AAV7WU59_PLEWA</name>
<gene>
    <name evidence="2" type="ORF">NDU88_003914</name>
</gene>
<dbReference type="EMBL" id="JANPWB010000001">
    <property type="protein sequence ID" value="KAJ1216310.1"/>
    <property type="molecule type" value="Genomic_DNA"/>
</dbReference>
<evidence type="ECO:0000256" key="1">
    <source>
        <dbReference type="SAM" id="MobiDB-lite"/>
    </source>
</evidence>
<evidence type="ECO:0000313" key="2">
    <source>
        <dbReference type="EMBL" id="KAJ1216310.1"/>
    </source>
</evidence>